<dbReference type="AlphaFoldDB" id="A0AA86PWV9"/>
<reference evidence="5" key="1">
    <citation type="submission" date="2023-06" db="EMBL/GenBank/DDBJ databases">
        <authorList>
            <person name="Kurt Z."/>
        </authorList>
    </citation>
    <scope>NUCLEOTIDE SEQUENCE</scope>
</reference>
<dbReference type="PANTHER" id="PTHR43272">
    <property type="entry name" value="LONG-CHAIN-FATTY-ACID--COA LIGASE"/>
    <property type="match status" value="1"/>
</dbReference>
<dbReference type="EMBL" id="CAXDID020000271">
    <property type="protein sequence ID" value="CAL6068040.1"/>
    <property type="molecule type" value="Genomic_DNA"/>
</dbReference>
<dbReference type="EMBL" id="CATOUU010000706">
    <property type="protein sequence ID" value="CAI9942755.1"/>
    <property type="molecule type" value="Genomic_DNA"/>
</dbReference>
<proteinExistence type="predicted"/>
<dbReference type="SUPFAM" id="SSF56801">
    <property type="entry name" value="Acetyl-CoA synthetase-like"/>
    <property type="match status" value="1"/>
</dbReference>
<keyword evidence="5" id="KW-0436">Ligase</keyword>
<dbReference type="GO" id="GO:0004467">
    <property type="term" value="F:long-chain fatty acid-CoA ligase activity"/>
    <property type="evidence" value="ECO:0007669"/>
    <property type="project" value="TreeGrafter"/>
</dbReference>
<dbReference type="GO" id="GO:0005783">
    <property type="term" value="C:endoplasmic reticulum"/>
    <property type="evidence" value="ECO:0007669"/>
    <property type="project" value="TreeGrafter"/>
</dbReference>
<evidence type="ECO:0000313" key="8">
    <source>
        <dbReference type="Proteomes" id="UP001642409"/>
    </source>
</evidence>
<protein>
    <submittedName>
        <fullName evidence="5">Long chain fatty acid CoA ligase</fullName>
    </submittedName>
    <submittedName>
        <fullName evidence="6">Long_chain fatty acid CoA ligase</fullName>
    </submittedName>
</protein>
<keyword evidence="2" id="KW-0067">ATP-binding</keyword>
<comment type="caution">
    <text evidence="5">The sequence shown here is derived from an EMBL/GenBank/DDBJ whole genome shotgun (WGS) entry which is preliminary data.</text>
</comment>
<evidence type="ECO:0000313" key="5">
    <source>
        <dbReference type="EMBL" id="CAI9942755.1"/>
    </source>
</evidence>
<dbReference type="PROSITE" id="PS00455">
    <property type="entry name" value="AMP_BINDING"/>
    <property type="match status" value="1"/>
</dbReference>
<evidence type="ECO:0000259" key="3">
    <source>
        <dbReference type="Pfam" id="PF00501"/>
    </source>
</evidence>
<dbReference type="InterPro" id="IPR000873">
    <property type="entry name" value="AMP-dep_synth/lig_dom"/>
</dbReference>
<name>A0AA86PWV9_9EUKA</name>
<dbReference type="EMBL" id="CAXDID020000351">
    <property type="protein sequence ID" value="CAL6081239.1"/>
    <property type="molecule type" value="Genomic_DNA"/>
</dbReference>
<keyword evidence="1" id="KW-0547">Nucleotide-binding</keyword>
<evidence type="ECO:0000256" key="1">
    <source>
        <dbReference type="ARBA" id="ARBA00022741"/>
    </source>
</evidence>
<dbReference type="GO" id="GO:0016020">
    <property type="term" value="C:membrane"/>
    <property type="evidence" value="ECO:0007669"/>
    <property type="project" value="TreeGrafter"/>
</dbReference>
<evidence type="ECO:0000256" key="2">
    <source>
        <dbReference type="ARBA" id="ARBA00022840"/>
    </source>
</evidence>
<dbReference type="EMBL" id="CATOUU010000158">
    <property type="protein sequence ID" value="CAI9918412.1"/>
    <property type="molecule type" value="Genomic_DNA"/>
</dbReference>
<dbReference type="Proteomes" id="UP001642409">
    <property type="component" value="Unassembled WGS sequence"/>
</dbReference>
<dbReference type="InterPro" id="IPR042099">
    <property type="entry name" value="ANL_N_sf"/>
</dbReference>
<evidence type="ECO:0000313" key="4">
    <source>
        <dbReference type="EMBL" id="CAI9918412.1"/>
    </source>
</evidence>
<evidence type="ECO:0000313" key="7">
    <source>
        <dbReference type="EMBL" id="CAL6081239.1"/>
    </source>
</evidence>
<dbReference type="PANTHER" id="PTHR43272:SF33">
    <property type="entry name" value="AMP-BINDING DOMAIN-CONTAINING PROTEIN-RELATED"/>
    <property type="match status" value="1"/>
</dbReference>
<dbReference type="Pfam" id="PF00501">
    <property type="entry name" value="AMP-binding"/>
    <property type="match status" value="2"/>
</dbReference>
<keyword evidence="8" id="KW-1185">Reference proteome</keyword>
<dbReference type="GO" id="GO:0005524">
    <property type="term" value="F:ATP binding"/>
    <property type="evidence" value="ECO:0007669"/>
    <property type="project" value="UniProtKB-KW"/>
</dbReference>
<evidence type="ECO:0000313" key="6">
    <source>
        <dbReference type="EMBL" id="CAL6068040.1"/>
    </source>
</evidence>
<dbReference type="InterPro" id="IPR020845">
    <property type="entry name" value="AMP-binding_CS"/>
</dbReference>
<reference evidence="6 8" key="2">
    <citation type="submission" date="2024-07" db="EMBL/GenBank/DDBJ databases">
        <authorList>
            <person name="Akdeniz Z."/>
        </authorList>
    </citation>
    <scope>NUCLEOTIDE SEQUENCE [LARGE SCALE GENOMIC DNA]</scope>
</reference>
<sequence>MFECPFAKQDFEYEERLNMAHKLLANRAQHYPTRKCLGTRVIHADKRGHYQHYSYAESVHMASQLYHGLKSQGYKKGDMIGILSQNRPEWTIVDIACGALGLILVPLYDTQSQSDCDYVIKLTNLQLVFIEFSKLPKYGDVLKQNNVHVIVLDDSYSDRLFLIQNRDKIKFKLPSRTCQAEKPHEYYKLIDEIYVNEKQPAGKPHNEPWLCSRFIEAESMYEYEPRFMQVVNGELIEYDDMMGSYIEKLIKEDEGNMRFLEIIDSSFHSIIEKSHKLFTPKHTSITYFHPEQQTSPIHYPLDEVKPTDFYTLIFTSGTTSLPKAVCLTHKNFIATAETMQKTCLMNGDYAVQDYMISYLPLAHIYMRVLQGIAWEQIGAQGYQSESAKTLLDDITYCGPMALYLVPRVVQKIYDGIQAKVHKMNPIVKYLFNTFYAIRHNCFEEQAVKTHFNNSIREASREFLAEQYRMHYSQEFNLEKIMGQLSHLHPKQQQYLRQVYNSRNGPEYASRFLNSFGEPKYPKFTNIVFSKFDSMIGGRIRGSVSGSAAIQQNQGIFFRICFNSALFQGYGLSETAAGATVQSYFSANFTGVGSCLAEGMHIFLKSTDSYSVNDQPFPRGEIVIAGDAVFSHYYKQEESDESKQLRKQLNITDPTWGVYATGDVGQFNFITGELEIVDRIKNIVKLSQGEFVQLAEIETAVGKSSKVAQSYMYAQSFMNSIIGVVSCRERFEVHTKEEYLALSKQINTEMPPFLKSKGLKGFQVPKFFVIDTNEWTSENGLLTPAMKVKRGGCAAQFGSICDKIYEQLQLGPVTDEFLWELVKDKVEKK</sequence>
<gene>
    <name evidence="5" type="ORF">HINF_LOCUS30400</name>
    <name evidence="6" type="ORF">HINF_LOCUS53308</name>
    <name evidence="7" type="ORF">HINF_LOCUS60248</name>
    <name evidence="4" type="ORF">HINF_LOCUS6057</name>
</gene>
<organism evidence="5">
    <name type="scientific">Hexamita inflata</name>
    <dbReference type="NCBI Taxonomy" id="28002"/>
    <lineage>
        <taxon>Eukaryota</taxon>
        <taxon>Metamonada</taxon>
        <taxon>Diplomonadida</taxon>
        <taxon>Hexamitidae</taxon>
        <taxon>Hexamitinae</taxon>
        <taxon>Hexamita</taxon>
    </lineage>
</organism>
<feature type="domain" description="AMP-dependent synthetase/ligase" evidence="3">
    <location>
        <begin position="298"/>
        <end position="633"/>
    </location>
</feature>
<accession>A0AA86PWV9</accession>
<dbReference type="Gene3D" id="3.40.50.12780">
    <property type="entry name" value="N-terminal domain of ligase-like"/>
    <property type="match status" value="3"/>
</dbReference>
<feature type="domain" description="AMP-dependent synthetase/ligase" evidence="3">
    <location>
        <begin position="27"/>
        <end position="153"/>
    </location>
</feature>